<dbReference type="GO" id="GO:0015293">
    <property type="term" value="F:symporter activity"/>
    <property type="evidence" value="ECO:0007669"/>
    <property type="project" value="UniProtKB-KW"/>
</dbReference>
<dbReference type="AlphaFoldDB" id="A0A8A4TU25"/>
<dbReference type="RefSeq" id="WP_237379666.1">
    <property type="nucleotide sequence ID" value="NZ_CP071793.1"/>
</dbReference>
<evidence type="ECO:0000256" key="5">
    <source>
        <dbReference type="ARBA" id="ARBA00022692"/>
    </source>
</evidence>
<keyword evidence="3" id="KW-0813">Transport</keyword>
<dbReference type="Gene3D" id="1.20.1730.10">
    <property type="entry name" value="Sodium/glucose cotransporter"/>
    <property type="match status" value="1"/>
</dbReference>
<reference evidence="15" key="1">
    <citation type="submission" date="2021-03" db="EMBL/GenBank/DDBJ databases">
        <title>Acanthopleuribacteraceae sp. M133.</title>
        <authorList>
            <person name="Wang G."/>
        </authorList>
    </citation>
    <scope>NUCLEOTIDE SEQUENCE</scope>
    <source>
        <strain evidence="15">M133</strain>
    </source>
</reference>
<comment type="similarity">
    <text evidence="2 13">Belongs to the sodium:solute symporter (SSF) (TC 2.A.21) family.</text>
</comment>
<feature type="transmembrane region" description="Helical" evidence="14">
    <location>
        <begin position="375"/>
        <end position="392"/>
    </location>
</feature>
<keyword evidence="7 14" id="KW-1133">Transmembrane helix</keyword>
<feature type="transmembrane region" description="Helical" evidence="14">
    <location>
        <begin position="163"/>
        <end position="185"/>
    </location>
</feature>
<feature type="transmembrane region" description="Helical" evidence="14">
    <location>
        <begin position="404"/>
        <end position="422"/>
    </location>
</feature>
<keyword evidence="9" id="KW-0406">Ion transport</keyword>
<evidence type="ECO:0000256" key="1">
    <source>
        <dbReference type="ARBA" id="ARBA00004651"/>
    </source>
</evidence>
<comment type="catalytic activity">
    <reaction evidence="12">
        <text>L-proline(in) + Na(+)(in) = L-proline(out) + Na(+)(out)</text>
        <dbReference type="Rhea" id="RHEA:28967"/>
        <dbReference type="ChEBI" id="CHEBI:29101"/>
        <dbReference type="ChEBI" id="CHEBI:60039"/>
    </reaction>
</comment>
<evidence type="ECO:0000256" key="3">
    <source>
        <dbReference type="ARBA" id="ARBA00022448"/>
    </source>
</evidence>
<keyword evidence="8" id="KW-0915">Sodium</keyword>
<evidence type="ECO:0000256" key="9">
    <source>
        <dbReference type="ARBA" id="ARBA00023065"/>
    </source>
</evidence>
<feature type="transmembrane region" description="Helical" evidence="14">
    <location>
        <begin position="80"/>
        <end position="99"/>
    </location>
</feature>
<dbReference type="GO" id="GO:0005886">
    <property type="term" value="C:plasma membrane"/>
    <property type="evidence" value="ECO:0007669"/>
    <property type="project" value="UniProtKB-SubCell"/>
</dbReference>
<feature type="transmembrane region" description="Helical" evidence="14">
    <location>
        <begin position="192"/>
        <end position="210"/>
    </location>
</feature>
<keyword evidence="5 14" id="KW-0812">Transmembrane</keyword>
<feature type="transmembrane region" description="Helical" evidence="14">
    <location>
        <begin position="6"/>
        <end position="28"/>
    </location>
</feature>
<evidence type="ECO:0000256" key="13">
    <source>
        <dbReference type="RuleBase" id="RU362091"/>
    </source>
</evidence>
<evidence type="ECO:0000256" key="2">
    <source>
        <dbReference type="ARBA" id="ARBA00006434"/>
    </source>
</evidence>
<accession>A0A8A4TU25</accession>
<evidence type="ECO:0000256" key="14">
    <source>
        <dbReference type="SAM" id="Phobius"/>
    </source>
</evidence>
<keyword evidence="4" id="KW-1003">Cell membrane</keyword>
<name>A0A8A4TU25_SULCO</name>
<evidence type="ECO:0000256" key="4">
    <source>
        <dbReference type="ARBA" id="ARBA00022475"/>
    </source>
</evidence>
<dbReference type="InterPro" id="IPR038377">
    <property type="entry name" value="Na/Glc_symporter_sf"/>
</dbReference>
<dbReference type="EMBL" id="CP071793">
    <property type="protein sequence ID" value="QTD50035.1"/>
    <property type="molecule type" value="Genomic_DNA"/>
</dbReference>
<dbReference type="Proteomes" id="UP000663929">
    <property type="component" value="Chromosome"/>
</dbReference>
<dbReference type="CDD" id="cd10322">
    <property type="entry name" value="SLC5sbd"/>
    <property type="match status" value="1"/>
</dbReference>
<dbReference type="Pfam" id="PF00474">
    <property type="entry name" value="SSF"/>
    <property type="match status" value="1"/>
</dbReference>
<keyword evidence="6" id="KW-0769">Symport</keyword>
<feature type="transmembrane region" description="Helical" evidence="14">
    <location>
        <begin position="127"/>
        <end position="157"/>
    </location>
</feature>
<dbReference type="PANTHER" id="PTHR48086:SF3">
    <property type="entry name" value="SODIUM_PROLINE SYMPORTER"/>
    <property type="match status" value="1"/>
</dbReference>
<sequence length="496" mass="53039">MSAETMVSAFPFILMALYVALTYWLSFLGMRKTRGLAGFSIGNRDMNPVLVGLTMASSIASTATFVINPGFVYTHGLSAWLHYGVAATLGIAAALLLLCKGFRRIGAANAVLTIPHWIRERYGSRMLALFFALINLLSISFVVLILVGCAILCSQLFGIPRQLALTLVLLFVFSYVLLGGTYAHAYTNTFQSILMIAIAVVLFVGGLKYFDGGFLNALGTVSPEYGAPFNAQSPLYHDFFSVLGSSFLITFALMMQPHILTKALYLKNDRDVNRFLVTTIVAGVIFSLMLFVGFYARLSGLEIAEQDRVVATYIGAEMGGTLGGRLFLAFITVALLAAGMSTLDGILVALSAMVVNDLYLPFRREKPDEKSGLALSRWVLVGVGLIAFALAWDPPRLVGLFAQKGVYGLAAASVVPIVFGVLSSKPVPAWIAGCAAALGIGVHLLLHLGLGFANPSVSAGYAIITAFVFASVCLIGHRVLFPANEDSAPARATFQP</sequence>
<feature type="transmembrane region" description="Helical" evidence="14">
    <location>
        <begin position="327"/>
        <end position="355"/>
    </location>
</feature>
<feature type="transmembrane region" description="Helical" evidence="14">
    <location>
        <begin position="235"/>
        <end position="254"/>
    </location>
</feature>
<keyword evidence="11" id="KW-0739">Sodium transport</keyword>
<evidence type="ECO:0000313" key="16">
    <source>
        <dbReference type="Proteomes" id="UP000663929"/>
    </source>
</evidence>
<organism evidence="15 16">
    <name type="scientific">Sulfidibacter corallicola</name>
    <dbReference type="NCBI Taxonomy" id="2818388"/>
    <lineage>
        <taxon>Bacteria</taxon>
        <taxon>Pseudomonadati</taxon>
        <taxon>Acidobacteriota</taxon>
        <taxon>Holophagae</taxon>
        <taxon>Acanthopleuribacterales</taxon>
        <taxon>Acanthopleuribacteraceae</taxon>
        <taxon>Sulfidibacter</taxon>
    </lineage>
</organism>
<evidence type="ECO:0000256" key="12">
    <source>
        <dbReference type="ARBA" id="ARBA00033708"/>
    </source>
</evidence>
<proteinExistence type="inferred from homology"/>
<dbReference type="PROSITE" id="PS50283">
    <property type="entry name" value="NA_SOLUT_SYMP_3"/>
    <property type="match status" value="1"/>
</dbReference>
<feature type="transmembrane region" description="Helical" evidence="14">
    <location>
        <begin position="429"/>
        <end position="453"/>
    </location>
</feature>
<evidence type="ECO:0000256" key="8">
    <source>
        <dbReference type="ARBA" id="ARBA00023053"/>
    </source>
</evidence>
<feature type="transmembrane region" description="Helical" evidence="14">
    <location>
        <begin position="275"/>
        <end position="296"/>
    </location>
</feature>
<evidence type="ECO:0000256" key="7">
    <source>
        <dbReference type="ARBA" id="ARBA00022989"/>
    </source>
</evidence>
<keyword evidence="10 14" id="KW-0472">Membrane</keyword>
<dbReference type="InterPro" id="IPR001734">
    <property type="entry name" value="Na/solute_symporter"/>
</dbReference>
<dbReference type="PANTHER" id="PTHR48086">
    <property type="entry name" value="SODIUM/PROLINE SYMPORTER-RELATED"/>
    <property type="match status" value="1"/>
</dbReference>
<protein>
    <submittedName>
        <fullName evidence="15">Sodium:solute symporter family protein</fullName>
    </submittedName>
</protein>
<evidence type="ECO:0000256" key="6">
    <source>
        <dbReference type="ARBA" id="ARBA00022847"/>
    </source>
</evidence>
<gene>
    <name evidence="15" type="ORF">J3U87_31005</name>
</gene>
<evidence type="ECO:0000256" key="10">
    <source>
        <dbReference type="ARBA" id="ARBA00023136"/>
    </source>
</evidence>
<keyword evidence="16" id="KW-1185">Reference proteome</keyword>
<evidence type="ECO:0000256" key="11">
    <source>
        <dbReference type="ARBA" id="ARBA00023201"/>
    </source>
</evidence>
<dbReference type="KEGG" id="scor:J3U87_31005"/>
<evidence type="ECO:0000313" key="15">
    <source>
        <dbReference type="EMBL" id="QTD50035.1"/>
    </source>
</evidence>
<feature type="transmembrane region" description="Helical" evidence="14">
    <location>
        <begin position="49"/>
        <end position="68"/>
    </location>
</feature>
<dbReference type="InterPro" id="IPR050277">
    <property type="entry name" value="Sodium:Solute_Symporter"/>
</dbReference>
<comment type="subcellular location">
    <subcellularLocation>
        <location evidence="1">Cell membrane</location>
        <topology evidence="1">Multi-pass membrane protein</topology>
    </subcellularLocation>
</comment>
<dbReference type="GO" id="GO:0006814">
    <property type="term" value="P:sodium ion transport"/>
    <property type="evidence" value="ECO:0007669"/>
    <property type="project" value="UniProtKB-KW"/>
</dbReference>
<feature type="transmembrane region" description="Helical" evidence="14">
    <location>
        <begin position="459"/>
        <end position="481"/>
    </location>
</feature>